<dbReference type="eggNOG" id="KOG2846">
    <property type="taxonomic scope" value="Eukaryota"/>
</dbReference>
<dbReference type="AlphaFoldDB" id="D8R7K0"/>
<sequence>IWSGLVGILFGRRNIDFEKRLRHLSKEEVTVHSRLKRRTHTWRRVARAIVLYSVLIEVLALGFALVSTRSLDIPWKLRAIRVFPVFAVPAIAALLYTACSRYFHMSKNFQCASTSSRERKDQRTLEKLRAERQARIDELKQRTNYYATQELIQ</sequence>
<organism evidence="3">
    <name type="scientific">Selaginella moellendorffii</name>
    <name type="common">Spikemoss</name>
    <dbReference type="NCBI Taxonomy" id="88036"/>
    <lineage>
        <taxon>Eukaryota</taxon>
        <taxon>Viridiplantae</taxon>
        <taxon>Streptophyta</taxon>
        <taxon>Embryophyta</taxon>
        <taxon>Tracheophyta</taxon>
        <taxon>Lycopodiopsida</taxon>
        <taxon>Selaginellales</taxon>
        <taxon>Selaginellaceae</taxon>
        <taxon>Selaginella</taxon>
    </lineage>
</organism>
<evidence type="ECO:0000256" key="1">
    <source>
        <dbReference type="SAM" id="Phobius"/>
    </source>
</evidence>
<keyword evidence="3" id="KW-1185">Reference proteome</keyword>
<feature type="transmembrane region" description="Helical" evidence="1">
    <location>
        <begin position="45"/>
        <end position="67"/>
    </location>
</feature>
<keyword evidence="1" id="KW-1133">Transmembrane helix</keyword>
<evidence type="ECO:0000313" key="3">
    <source>
        <dbReference type="Proteomes" id="UP000001514"/>
    </source>
</evidence>
<dbReference type="Proteomes" id="UP000001514">
    <property type="component" value="Unassembled WGS sequence"/>
</dbReference>
<dbReference type="PANTHER" id="PTHR22166">
    <property type="entry name" value="ENDOPLASMIC RETICULUM JUNCTION FORMATION PROTEIN LUNAPARK"/>
    <property type="match status" value="1"/>
</dbReference>
<dbReference type="PANTHER" id="PTHR22166:SF12">
    <property type="entry name" value="ENDOPLASMIC RETICULUM JUNCTION FORMATION PROTEIN LUNAPARK"/>
    <property type="match status" value="1"/>
</dbReference>
<evidence type="ECO:0000313" key="2">
    <source>
        <dbReference type="EMBL" id="EFJ31542.1"/>
    </source>
</evidence>
<keyword evidence="1" id="KW-0812">Transmembrane</keyword>
<feature type="non-terminal residue" evidence="2">
    <location>
        <position position="1"/>
    </location>
</feature>
<accession>D8R7K0</accession>
<dbReference type="HOGENOM" id="CLU_130221_0_0_1"/>
<feature type="transmembrane region" description="Helical" evidence="1">
    <location>
        <begin position="79"/>
        <end position="99"/>
    </location>
</feature>
<dbReference type="EMBL" id="GL377573">
    <property type="protein sequence ID" value="EFJ31542.1"/>
    <property type="molecule type" value="Genomic_DNA"/>
</dbReference>
<dbReference type="Gramene" id="EFJ31542">
    <property type="protein sequence ID" value="EFJ31542"/>
    <property type="gene ID" value="SELMODRAFT_68837"/>
</dbReference>
<dbReference type="OMA" id="HARMRHR"/>
<protein>
    <submittedName>
        <fullName evidence="2">Uncharacterized protein</fullName>
    </submittedName>
</protein>
<dbReference type="InterPro" id="IPR040115">
    <property type="entry name" value="Lnp"/>
</dbReference>
<dbReference type="GO" id="GO:0071786">
    <property type="term" value="P:endoplasmic reticulum tubular network organization"/>
    <property type="evidence" value="ECO:0007669"/>
    <property type="project" value="InterPro"/>
</dbReference>
<feature type="non-terminal residue" evidence="2">
    <location>
        <position position="153"/>
    </location>
</feature>
<dbReference type="KEGG" id="smo:SELMODRAFT_68837"/>
<keyword evidence="1" id="KW-0472">Membrane</keyword>
<dbReference type="InParanoid" id="D8R7K0"/>
<proteinExistence type="predicted"/>
<name>D8R7K0_SELML</name>
<gene>
    <name evidence="2" type="ORF">SELMODRAFT_68837</name>
</gene>
<reference evidence="2 3" key="1">
    <citation type="journal article" date="2011" name="Science">
        <title>The Selaginella genome identifies genetic changes associated with the evolution of vascular plants.</title>
        <authorList>
            <person name="Banks J.A."/>
            <person name="Nishiyama T."/>
            <person name="Hasebe M."/>
            <person name="Bowman J.L."/>
            <person name="Gribskov M."/>
            <person name="dePamphilis C."/>
            <person name="Albert V.A."/>
            <person name="Aono N."/>
            <person name="Aoyama T."/>
            <person name="Ambrose B.A."/>
            <person name="Ashton N.W."/>
            <person name="Axtell M.J."/>
            <person name="Barker E."/>
            <person name="Barker M.S."/>
            <person name="Bennetzen J.L."/>
            <person name="Bonawitz N.D."/>
            <person name="Chapple C."/>
            <person name="Cheng C."/>
            <person name="Correa L.G."/>
            <person name="Dacre M."/>
            <person name="DeBarry J."/>
            <person name="Dreyer I."/>
            <person name="Elias M."/>
            <person name="Engstrom E.M."/>
            <person name="Estelle M."/>
            <person name="Feng L."/>
            <person name="Finet C."/>
            <person name="Floyd S.K."/>
            <person name="Frommer W.B."/>
            <person name="Fujita T."/>
            <person name="Gramzow L."/>
            <person name="Gutensohn M."/>
            <person name="Harholt J."/>
            <person name="Hattori M."/>
            <person name="Heyl A."/>
            <person name="Hirai T."/>
            <person name="Hiwatashi Y."/>
            <person name="Ishikawa M."/>
            <person name="Iwata M."/>
            <person name="Karol K.G."/>
            <person name="Koehler B."/>
            <person name="Kolukisaoglu U."/>
            <person name="Kubo M."/>
            <person name="Kurata T."/>
            <person name="Lalonde S."/>
            <person name="Li K."/>
            <person name="Li Y."/>
            <person name="Litt A."/>
            <person name="Lyons E."/>
            <person name="Manning G."/>
            <person name="Maruyama T."/>
            <person name="Michael T.P."/>
            <person name="Mikami K."/>
            <person name="Miyazaki S."/>
            <person name="Morinaga S."/>
            <person name="Murata T."/>
            <person name="Mueller-Roeber B."/>
            <person name="Nelson D.R."/>
            <person name="Obara M."/>
            <person name="Oguri Y."/>
            <person name="Olmstead R.G."/>
            <person name="Onodera N."/>
            <person name="Petersen B.L."/>
            <person name="Pils B."/>
            <person name="Prigge M."/>
            <person name="Rensing S.A."/>
            <person name="Riano-Pachon D.M."/>
            <person name="Roberts A.W."/>
            <person name="Sato Y."/>
            <person name="Scheller H.V."/>
            <person name="Schulz B."/>
            <person name="Schulz C."/>
            <person name="Shakirov E.V."/>
            <person name="Shibagaki N."/>
            <person name="Shinohara N."/>
            <person name="Shippen D.E."/>
            <person name="Soerensen I."/>
            <person name="Sotooka R."/>
            <person name="Sugimoto N."/>
            <person name="Sugita M."/>
            <person name="Sumikawa N."/>
            <person name="Tanurdzic M."/>
            <person name="Theissen G."/>
            <person name="Ulvskov P."/>
            <person name="Wakazuki S."/>
            <person name="Weng J.K."/>
            <person name="Willats W.W."/>
            <person name="Wipf D."/>
            <person name="Wolf P.G."/>
            <person name="Yang L."/>
            <person name="Zimmer A.D."/>
            <person name="Zhu Q."/>
            <person name="Mitros T."/>
            <person name="Hellsten U."/>
            <person name="Loque D."/>
            <person name="Otillar R."/>
            <person name="Salamov A."/>
            <person name="Schmutz J."/>
            <person name="Shapiro H."/>
            <person name="Lindquist E."/>
            <person name="Lucas S."/>
            <person name="Rokhsar D."/>
            <person name="Grigoriev I.V."/>
        </authorList>
    </citation>
    <scope>NUCLEOTIDE SEQUENCE [LARGE SCALE GENOMIC DNA]</scope>
</reference>